<keyword evidence="2" id="KW-1185">Reference proteome</keyword>
<organism evidence="1 2">
    <name type="scientific">Secundilactobacillus odoratitofui DSM 19909 = JCM 15043</name>
    <dbReference type="NCBI Taxonomy" id="1423776"/>
    <lineage>
        <taxon>Bacteria</taxon>
        <taxon>Bacillati</taxon>
        <taxon>Bacillota</taxon>
        <taxon>Bacilli</taxon>
        <taxon>Lactobacillales</taxon>
        <taxon>Lactobacillaceae</taxon>
        <taxon>Secundilactobacillus</taxon>
    </lineage>
</organism>
<evidence type="ECO:0000313" key="2">
    <source>
        <dbReference type="Proteomes" id="UP000051160"/>
    </source>
</evidence>
<gene>
    <name evidence="1" type="ORF">FD04_GL000429</name>
</gene>
<dbReference type="PATRIC" id="fig|1423776.4.peg.434"/>
<accession>A0A0R1LSA3</accession>
<dbReference type="OrthoDB" id="5419659at2"/>
<dbReference type="EMBL" id="AZEE01000027">
    <property type="protein sequence ID" value="KRK98693.1"/>
    <property type="molecule type" value="Genomic_DNA"/>
</dbReference>
<dbReference type="RefSeq" id="WP_054699215.1">
    <property type="nucleotide sequence ID" value="NZ_AZEE01000027.1"/>
</dbReference>
<protein>
    <recommendedName>
        <fullName evidence="3">HicB-like antitoxin of toxin-antitoxin system domain-containing protein</fullName>
    </recommendedName>
</protein>
<dbReference type="AlphaFoldDB" id="A0A0R1LSA3"/>
<evidence type="ECO:0008006" key="3">
    <source>
        <dbReference type="Google" id="ProtNLM"/>
    </source>
</evidence>
<sequence>MAQRLVYPAIFDPTAILNHVQITMPDVPGVKVLGTSNEDAANKAATAAGKLLIKLKDELPVPSTPNELEVKPGQSVSFIVLDLDDFK</sequence>
<name>A0A0R1LSA3_9LACO</name>
<evidence type="ECO:0000313" key="1">
    <source>
        <dbReference type="EMBL" id="KRK98693.1"/>
    </source>
</evidence>
<comment type="caution">
    <text evidence="1">The sequence shown here is derived from an EMBL/GenBank/DDBJ whole genome shotgun (WGS) entry which is preliminary data.</text>
</comment>
<dbReference type="STRING" id="1423776.FD04_GL000429"/>
<dbReference type="Gene3D" id="3.30.160.250">
    <property type="match status" value="1"/>
</dbReference>
<proteinExistence type="predicted"/>
<reference evidence="1 2" key="1">
    <citation type="journal article" date="2015" name="Genome Announc.">
        <title>Expanding the biotechnology potential of lactobacilli through comparative genomics of 213 strains and associated genera.</title>
        <authorList>
            <person name="Sun Z."/>
            <person name="Harris H.M."/>
            <person name="McCann A."/>
            <person name="Guo C."/>
            <person name="Argimon S."/>
            <person name="Zhang W."/>
            <person name="Yang X."/>
            <person name="Jeffery I.B."/>
            <person name="Cooney J.C."/>
            <person name="Kagawa T.F."/>
            <person name="Liu W."/>
            <person name="Song Y."/>
            <person name="Salvetti E."/>
            <person name="Wrobel A."/>
            <person name="Rasinkangas P."/>
            <person name="Parkhill J."/>
            <person name="Rea M.C."/>
            <person name="O'Sullivan O."/>
            <person name="Ritari J."/>
            <person name="Douillard F.P."/>
            <person name="Paul Ross R."/>
            <person name="Yang R."/>
            <person name="Briner A.E."/>
            <person name="Felis G.E."/>
            <person name="de Vos W.M."/>
            <person name="Barrangou R."/>
            <person name="Klaenhammer T.R."/>
            <person name="Caufield P.W."/>
            <person name="Cui Y."/>
            <person name="Zhang H."/>
            <person name="O'Toole P.W."/>
        </authorList>
    </citation>
    <scope>NUCLEOTIDE SEQUENCE [LARGE SCALE GENOMIC DNA]</scope>
    <source>
        <strain evidence="1 2">DSM 19909</strain>
    </source>
</reference>
<dbReference type="Proteomes" id="UP000051160">
    <property type="component" value="Unassembled WGS sequence"/>
</dbReference>